<protein>
    <submittedName>
        <fullName evidence="1">DUF4269 domain-containing protein</fullName>
    </submittedName>
</protein>
<proteinExistence type="predicted"/>
<dbReference type="Pfam" id="PF14091">
    <property type="entry name" value="DUF4269"/>
    <property type="match status" value="1"/>
</dbReference>
<evidence type="ECO:0000313" key="1">
    <source>
        <dbReference type="EMBL" id="MCQ4924553.1"/>
    </source>
</evidence>
<dbReference type="Proteomes" id="UP001524478">
    <property type="component" value="Unassembled WGS sequence"/>
</dbReference>
<name>A0ABT1SDM0_9FIRM</name>
<dbReference type="InterPro" id="IPR025365">
    <property type="entry name" value="DUF4269"/>
</dbReference>
<reference evidence="1 2" key="1">
    <citation type="submission" date="2022-06" db="EMBL/GenBank/DDBJ databases">
        <title>Isolation of gut microbiota from human fecal samples.</title>
        <authorList>
            <person name="Pamer E.G."/>
            <person name="Barat B."/>
            <person name="Waligurski E."/>
            <person name="Medina S."/>
            <person name="Paddock L."/>
            <person name="Mostad J."/>
        </authorList>
    </citation>
    <scope>NUCLEOTIDE SEQUENCE [LARGE SCALE GENOMIC DNA]</scope>
    <source>
        <strain evidence="1 2">DFI.7.95</strain>
    </source>
</reference>
<dbReference type="RefSeq" id="WP_256312284.1">
    <property type="nucleotide sequence ID" value="NZ_JANGAC010000013.1"/>
</dbReference>
<accession>A0ABT1SDM0</accession>
<comment type="caution">
    <text evidence="1">The sequence shown here is derived from an EMBL/GenBank/DDBJ whole genome shotgun (WGS) entry which is preliminary data.</text>
</comment>
<sequence>MENQFRNINYLEEGNGRQKSAYKLLKKLNLFEILNNYNPVLVGTIPIDIDISNSDLDIICEVYNHDVFEKTIIQFYKKCDIFHIERQFIGRLETSFSSFKYDDFCIEVFGQPKPVFNQNGYRHMIIEKKILDLGGEKLKEEIKKLKRSGMKTEPAFAKYLGLKGDPFEEILKLSLLSEEELFRFVRGQQKVISV</sequence>
<gene>
    <name evidence="1" type="ORF">NE686_15735</name>
</gene>
<keyword evidence="2" id="KW-1185">Reference proteome</keyword>
<organism evidence="1 2">
    <name type="scientific">Tissierella carlieri</name>
    <dbReference type="NCBI Taxonomy" id="689904"/>
    <lineage>
        <taxon>Bacteria</taxon>
        <taxon>Bacillati</taxon>
        <taxon>Bacillota</taxon>
        <taxon>Tissierellia</taxon>
        <taxon>Tissierellales</taxon>
        <taxon>Tissierellaceae</taxon>
        <taxon>Tissierella</taxon>
    </lineage>
</organism>
<dbReference type="EMBL" id="JANGAC010000013">
    <property type="protein sequence ID" value="MCQ4924553.1"/>
    <property type="molecule type" value="Genomic_DNA"/>
</dbReference>
<evidence type="ECO:0000313" key="2">
    <source>
        <dbReference type="Proteomes" id="UP001524478"/>
    </source>
</evidence>